<dbReference type="GO" id="GO:0019867">
    <property type="term" value="C:outer membrane"/>
    <property type="evidence" value="ECO:0007669"/>
    <property type="project" value="InterPro"/>
</dbReference>
<evidence type="ECO:0000313" key="5">
    <source>
        <dbReference type="EMBL" id="ENX61543.1"/>
    </source>
</evidence>
<keyword evidence="6" id="KW-1185">Reference proteome</keyword>
<dbReference type="Pfam" id="PF05662">
    <property type="entry name" value="YadA_stalk"/>
    <property type="match status" value="5"/>
</dbReference>
<gene>
    <name evidence="5" type="ORF">F902_00580</name>
</gene>
<dbReference type="Gene3D" id="2.150.10.10">
    <property type="entry name" value="Serralysin-like metalloprotease, C-terminal"/>
    <property type="match status" value="7"/>
</dbReference>
<feature type="transmembrane region" description="Helical" evidence="1">
    <location>
        <begin position="34"/>
        <end position="51"/>
    </location>
</feature>
<feature type="domain" description="Trimeric autotransporter adhesin YadA-like stalk" evidence="3">
    <location>
        <begin position="1622"/>
        <end position="1664"/>
    </location>
</feature>
<sequence>MNRIYRVVWNASIGAWVAVSENAKSKTKTKTVKVVAVAIAIASSAMMPVYADVLAGNNITVTPSGTDFVVATTDDVSLNKVTVGSVELDKTTNTVKVGTNTTLSTAGLDTDGSVKTGTLTTTGSATIGNGLTVADGATSLKNTSITGTLITTGNTTVGGTLGVTGATTLNNTLNVVGNTTLSNVTTTGSATIGNGLTVANGTTALKNTSITGTLTTTGNTTVGGTLGVTGATTLNNTLNVVGNTTLSNVTTTGSATIGNGLTVANGTTALKNTNITGTLTTTGDTTVGGTLNVNGLATFNNGANLNSKKITGLAAGNISNASSTDAVNGGQLYTVNKNIADVLGTKLDANGTLENPTYTVSDGKGGTQAFNNVRQAIEYITGVDTTGTGSGVGVGIKYFHTNSAAADSQSKGLESVAIGPQAIANGTSSIAMGDQARADQENAVAIGKQSAAIGLNSTAIGSTTGTPRQPVYTRDANSRITAIDGISVTTTGAGTNLTDITEINGVSVTNIEVNSFVALLSSGANLSLGKNSIALGASNLAAGESSVALGDSSKAVAKDAIAIGRKGNASGEQAISIGAGAQAAASGALAAGGASNAGRDGAVALGQGAFANTTAGISIGQNAGVGTSQGATNDRTDHIAIGRDSGKNVIGNRNIALGIGAGSNLSVGGNDSSDDNIAIGVNAGSNLSGDDNIAIGRDANKNITAVAESVAIGSRVDATTGSTVLGNEANASGGDYATVLGYKAKVTGDSGTALGRDSEASTNNIALGASSVANGTSIAAAYLTADTKTGGYNIVSVGQAGQERRITNVAAGANATDAVNVKQLNAMQKNVASLIGGQTGVDSATGTFTGYIIELTDKNGQTHQYKDVSSAINAVSSGAISVLPGNAVMYTADGRISNVTAGTKATDAVNLAQLNQAIADNGQHHVSINSKNPANKNNVGATADESLAIGAGVTTSNAGVKSVVIGFDAATNAKESVAIGNTSTQANGDASIAIGKTALAKSTNNIAMGTNASSNGMESIAIGTNIQIDKTTGNSDYAVGIGSYSEVQNADQAIAIGRKAIVQGDNGTAIGHESLAAKENASALGNFAKATAVSANAIGNYATASGTSANAIGDNAKATAGNANAMGKSAEATSTSSNAIGDNAKAAADNASAIGTNAQATGINANAMGKGAKASEQDASAIGTNARATGVNANAMGTGAQALRQDTLALGTSAVASGLNASAIGKSADAAGLNANAFGNGAKAGAESSNAIGTGADVSATNGFALGTSAKVTHTNAIALGSGSISGNATPTTSAIVNGKTYNYAGINPTSTVSVGSLGNERQIINVAAGRVSASSTDAINGSQLFQTNEELANLANKTAQALGGGALANQATGAISAPSYTVTTNPAGIGTKTTVNNVGAALTALDTAVNQPLSFAGDTGAQISRKLGETLNVKGGATGTLAGTGNIGVVANGTNQLDIRLAETINLGGNGSVTTGSASIKNNEVKVGTNTLTDTGLKAGNVKVNTSTNDVTGLSNITWNPAGTYNSGRAATEEQLLSAQNQLNTTLTDKGFSISAQGANSDKVKLGETVDFRNTDGNLVATRSADNTINYDLAKNISVDKVTLGNIIIDKATGINAGNQKITNVKAGDVNSTSTDAVNGSQLYTAQNNVKNVLGSSTQIDATGNLTSTNIGGVTGANTVHDAIQQVNSTATNAKTQADKGLNFAVNGVTPADNVQLGETVNFANGTNTTATYDAATNTYKYSLNDTLSLSNAGSLSIKDSAGTGTVVSVDKTG</sequence>
<feature type="domain" description="Trimeric autotransporter adhesin YadA-like head" evidence="2">
    <location>
        <begin position="1006"/>
        <end position="1025"/>
    </location>
</feature>
<dbReference type="InterPro" id="IPR024973">
    <property type="entry name" value="ESPR"/>
</dbReference>
<feature type="domain" description="ESPR" evidence="4">
    <location>
        <begin position="1"/>
        <end position="44"/>
    </location>
</feature>
<organism evidence="5 6">
    <name type="scientific">Acinetobacter higginsii</name>
    <dbReference type="NCBI Taxonomy" id="70347"/>
    <lineage>
        <taxon>Bacteria</taxon>
        <taxon>Pseudomonadati</taxon>
        <taxon>Pseudomonadota</taxon>
        <taxon>Gammaproteobacteria</taxon>
        <taxon>Moraxellales</taxon>
        <taxon>Moraxellaceae</taxon>
        <taxon>Acinetobacter</taxon>
    </lineage>
</organism>
<dbReference type="Pfam" id="PF13018">
    <property type="entry name" value="ESPR"/>
    <property type="match status" value="1"/>
</dbReference>
<feature type="domain" description="Trimeric autotransporter adhesin YadA-like head" evidence="2">
    <location>
        <begin position="734"/>
        <end position="758"/>
    </location>
</feature>
<dbReference type="RefSeq" id="WP_005200787.1">
    <property type="nucleotide sequence ID" value="NZ_KB850070.1"/>
</dbReference>
<keyword evidence="1" id="KW-1133">Transmembrane helix</keyword>
<comment type="caution">
    <text evidence="5">The sequence shown here is derived from an EMBL/GenBank/DDBJ whole genome shotgun (WGS) entry which is preliminary data.</text>
</comment>
<evidence type="ECO:0000256" key="1">
    <source>
        <dbReference type="SAM" id="Phobius"/>
    </source>
</evidence>
<feature type="domain" description="Trimeric autotransporter adhesin YadA-like head" evidence="2">
    <location>
        <begin position="1132"/>
        <end position="1158"/>
    </location>
</feature>
<dbReference type="HOGENOM" id="CLU_003379_0_0_6"/>
<keyword evidence="1" id="KW-0812">Transmembrane</keyword>
<dbReference type="SUPFAM" id="SSF101967">
    <property type="entry name" value="Adhesin YadA, collagen-binding domain"/>
    <property type="match status" value="6"/>
</dbReference>
<evidence type="ECO:0000259" key="4">
    <source>
        <dbReference type="Pfam" id="PF13018"/>
    </source>
</evidence>
<dbReference type="EMBL" id="APRN01000030">
    <property type="protein sequence ID" value="ENX61543.1"/>
    <property type="molecule type" value="Genomic_DNA"/>
</dbReference>
<feature type="domain" description="Trimeric autotransporter adhesin YadA-like stalk" evidence="3">
    <location>
        <begin position="309"/>
        <end position="351"/>
    </location>
</feature>
<feature type="domain" description="Trimeric autotransporter adhesin YadA-like stalk" evidence="3">
    <location>
        <begin position="895"/>
        <end position="933"/>
    </location>
</feature>
<feature type="domain" description="Trimeric autotransporter adhesin YadA-like head" evidence="2">
    <location>
        <begin position="1160"/>
        <end position="1186"/>
    </location>
</feature>
<dbReference type="CDD" id="cd12820">
    <property type="entry name" value="LbR_YadA-like"/>
    <property type="match status" value="2"/>
</dbReference>
<dbReference type="Pfam" id="PF05658">
    <property type="entry name" value="YadA_head"/>
    <property type="match status" value="11"/>
</dbReference>
<reference evidence="5 6" key="1">
    <citation type="submission" date="2013-02" db="EMBL/GenBank/DDBJ databases">
        <title>The Genome Sequence of Acinetobacter sp. CIP 70.18.</title>
        <authorList>
            <consortium name="The Broad Institute Genome Sequencing Platform"/>
            <consortium name="The Broad Institute Genome Sequencing Center for Infectious Disease"/>
            <person name="Cerqueira G."/>
            <person name="Feldgarden M."/>
            <person name="Courvalin P."/>
            <person name="Perichon B."/>
            <person name="Grillot-Courvalin C."/>
            <person name="Clermont D."/>
            <person name="Rocha E."/>
            <person name="Yoon E.-J."/>
            <person name="Nemec A."/>
            <person name="Walker B."/>
            <person name="Young S.K."/>
            <person name="Zeng Q."/>
            <person name="Gargeya S."/>
            <person name="Fitzgerald M."/>
            <person name="Haas B."/>
            <person name="Abouelleil A."/>
            <person name="Alvarado L."/>
            <person name="Arachchi H.M."/>
            <person name="Berlin A.M."/>
            <person name="Chapman S.B."/>
            <person name="Dewar J."/>
            <person name="Goldberg J."/>
            <person name="Griggs A."/>
            <person name="Gujja S."/>
            <person name="Hansen M."/>
            <person name="Howarth C."/>
            <person name="Imamovic A."/>
            <person name="Larimer J."/>
            <person name="McCowan C."/>
            <person name="Murphy C."/>
            <person name="Neiman D."/>
            <person name="Pearson M."/>
            <person name="Priest M."/>
            <person name="Roberts A."/>
            <person name="Saif S."/>
            <person name="Shea T."/>
            <person name="Sisk P."/>
            <person name="Sykes S."/>
            <person name="Wortman J."/>
            <person name="Nusbaum C."/>
            <person name="Birren B."/>
        </authorList>
    </citation>
    <scope>NUCLEOTIDE SEQUENCE [LARGE SCALE GENOMIC DNA]</scope>
    <source>
        <strain evidence="5 6">CIP 70.18</strain>
    </source>
</reference>
<dbReference type="Gene3D" id="6.20.50.100">
    <property type="match status" value="2"/>
</dbReference>
<feature type="domain" description="Trimeric autotransporter adhesin YadA-like head" evidence="2">
    <location>
        <begin position="1259"/>
        <end position="1284"/>
    </location>
</feature>
<dbReference type="InterPro" id="IPR008635">
    <property type="entry name" value="Coiled_stalk_dom"/>
</dbReference>
<feature type="non-terminal residue" evidence="5">
    <location>
        <position position="1775"/>
    </location>
</feature>
<evidence type="ECO:0000313" key="6">
    <source>
        <dbReference type="Proteomes" id="UP000013084"/>
    </source>
</evidence>
<evidence type="ECO:0000259" key="2">
    <source>
        <dbReference type="Pfam" id="PF05658"/>
    </source>
</evidence>
<feature type="domain" description="Trimeric autotransporter adhesin YadA-like head" evidence="2">
    <location>
        <begin position="529"/>
        <end position="553"/>
    </location>
</feature>
<keyword evidence="1" id="KW-0472">Membrane</keyword>
<dbReference type="InterPro" id="IPR011049">
    <property type="entry name" value="Serralysin-like_metalloprot_C"/>
</dbReference>
<feature type="domain" description="Trimeric autotransporter adhesin YadA-like head" evidence="2">
    <location>
        <begin position="1206"/>
        <end position="1228"/>
    </location>
</feature>
<feature type="domain" description="Trimeric autotransporter adhesin YadA-like stalk" evidence="3">
    <location>
        <begin position="1323"/>
        <end position="1362"/>
    </location>
</feature>
<feature type="domain" description="Trimeric autotransporter adhesin YadA-like head" evidence="2">
    <location>
        <begin position="1050"/>
        <end position="1074"/>
    </location>
</feature>
<protein>
    <submittedName>
        <fullName evidence="5">Uncharacterized protein</fullName>
    </submittedName>
</protein>
<accession>N9RUB0</accession>
<feature type="domain" description="Trimeric autotransporter adhesin YadA-like head" evidence="2">
    <location>
        <begin position="411"/>
        <end position="436"/>
    </location>
</feature>
<evidence type="ECO:0000259" key="3">
    <source>
        <dbReference type="Pfam" id="PF05662"/>
    </source>
</evidence>
<name>N9RUB0_9GAMM</name>
<feature type="domain" description="Trimeric autotransporter adhesin YadA-like head" evidence="2">
    <location>
        <begin position="959"/>
        <end position="981"/>
    </location>
</feature>
<feature type="domain" description="Trimeric autotransporter adhesin YadA-like head" evidence="2">
    <location>
        <begin position="440"/>
        <end position="462"/>
    </location>
</feature>
<dbReference type="InterPro" id="IPR008640">
    <property type="entry name" value="Adhesin_Head_dom"/>
</dbReference>
<feature type="domain" description="Trimeric autotransporter adhesin YadA-like stalk" evidence="3">
    <location>
        <begin position="805"/>
        <end position="843"/>
    </location>
</feature>
<dbReference type="Gene3D" id="1.20.5.170">
    <property type="match status" value="2"/>
</dbReference>
<dbReference type="Proteomes" id="UP000013084">
    <property type="component" value="Unassembled WGS sequence"/>
</dbReference>
<proteinExistence type="predicted"/>